<dbReference type="EMBL" id="VOIH02000006">
    <property type="protein sequence ID" value="KAF3445204.1"/>
    <property type="molecule type" value="Genomic_DNA"/>
</dbReference>
<protein>
    <submittedName>
        <fullName evidence="1">Uncharacterized protein</fullName>
    </submittedName>
</protein>
<dbReference type="Proteomes" id="UP000796880">
    <property type="component" value="Unassembled WGS sequence"/>
</dbReference>
<evidence type="ECO:0000313" key="1">
    <source>
        <dbReference type="EMBL" id="KAF3445204.1"/>
    </source>
</evidence>
<gene>
    <name evidence="1" type="ORF">FNV43_RR14898</name>
</gene>
<reference evidence="1" key="1">
    <citation type="submission" date="2020-03" db="EMBL/GenBank/DDBJ databases">
        <title>A high-quality chromosome-level genome assembly of a woody plant with both climbing and erect habits, Rhamnella rubrinervis.</title>
        <authorList>
            <person name="Lu Z."/>
            <person name="Yang Y."/>
            <person name="Zhu X."/>
            <person name="Sun Y."/>
        </authorList>
    </citation>
    <scope>NUCLEOTIDE SEQUENCE</scope>
    <source>
        <strain evidence="1">BYM</strain>
        <tissue evidence="1">Leaf</tissue>
    </source>
</reference>
<dbReference type="PANTHER" id="PTHR36725">
    <property type="entry name" value="SENESCENCE-ASSOCIATED PROTEIN AAF, CHLOROLPLASTIC"/>
    <property type="match status" value="1"/>
</dbReference>
<keyword evidence="2" id="KW-1185">Reference proteome</keyword>
<dbReference type="AlphaFoldDB" id="A0A8K0MG86"/>
<accession>A0A8K0MG86</accession>
<comment type="caution">
    <text evidence="1">The sequence shown here is derived from an EMBL/GenBank/DDBJ whole genome shotgun (WGS) entry which is preliminary data.</text>
</comment>
<sequence>MALTASKISSSPIADKMTTLPKSHGISFAKSIQQNKLHFITQGAESRQLSYGCLSMKKKTFPNDVLLHICGKPVSFTSPRGSSVLCLSTGTQNTETEECLYGDCSEISGAQNGDGEDEYAVLPQRISGSCKGLAEACRFVYNDAKYVNERARSDMVLLSRSIMRLDARARQDVAFLGTEFLKLDARAREDTEKIDRNVKKKAERLHHIATILRDKAESRLKYAADKHWSDGALEADLRRADFRAKQRAMEDALMALEFVKNIHDMMVSKMYKFPLCRENSFLSPSDLRGRIMLEKNGITVDYFPGEVSTDRITAIQEAYWSMASALSEADGVDYTDPEELELLIATLIDLDAMDGKSSVLLLAECSSSPDDNTRKALANALAAAPSMWTLGNAGMGALQRLAEDSNPVIAAAASKTIYELKKQWEIEEGDSWRFMMNPNTIEEGSQKANDDADTN</sequence>
<proteinExistence type="predicted"/>
<dbReference type="GO" id="GO:0034599">
    <property type="term" value="P:cellular response to oxidative stress"/>
    <property type="evidence" value="ECO:0007669"/>
    <property type="project" value="TreeGrafter"/>
</dbReference>
<dbReference type="GO" id="GO:0009507">
    <property type="term" value="C:chloroplast"/>
    <property type="evidence" value="ECO:0007669"/>
    <property type="project" value="TreeGrafter"/>
</dbReference>
<dbReference type="PANTHER" id="PTHR36725:SF1">
    <property type="entry name" value="SENESCENCE-ASSOCIATED PROTEIN AAF, CHLOROLPLASTIC"/>
    <property type="match status" value="1"/>
</dbReference>
<dbReference type="InterPro" id="IPR044973">
    <property type="entry name" value="AAF-like"/>
</dbReference>
<dbReference type="OrthoDB" id="2019593at2759"/>
<evidence type="ECO:0000313" key="2">
    <source>
        <dbReference type="Proteomes" id="UP000796880"/>
    </source>
</evidence>
<name>A0A8K0MG86_9ROSA</name>
<dbReference type="GO" id="GO:0010150">
    <property type="term" value="P:leaf senescence"/>
    <property type="evidence" value="ECO:0007669"/>
    <property type="project" value="InterPro"/>
</dbReference>
<organism evidence="1 2">
    <name type="scientific">Rhamnella rubrinervis</name>
    <dbReference type="NCBI Taxonomy" id="2594499"/>
    <lineage>
        <taxon>Eukaryota</taxon>
        <taxon>Viridiplantae</taxon>
        <taxon>Streptophyta</taxon>
        <taxon>Embryophyta</taxon>
        <taxon>Tracheophyta</taxon>
        <taxon>Spermatophyta</taxon>
        <taxon>Magnoliopsida</taxon>
        <taxon>eudicotyledons</taxon>
        <taxon>Gunneridae</taxon>
        <taxon>Pentapetalae</taxon>
        <taxon>rosids</taxon>
        <taxon>fabids</taxon>
        <taxon>Rosales</taxon>
        <taxon>Rhamnaceae</taxon>
        <taxon>rhamnoid group</taxon>
        <taxon>Rhamneae</taxon>
        <taxon>Rhamnella</taxon>
    </lineage>
</organism>